<dbReference type="OrthoDB" id="10259545at2759"/>
<evidence type="ECO:0000313" key="3">
    <source>
        <dbReference type="EMBL" id="CAE0705692.1"/>
    </source>
</evidence>
<dbReference type="EMBL" id="CAKKNE010000005">
    <property type="protein sequence ID" value="CAH0378028.1"/>
    <property type="molecule type" value="Genomic_DNA"/>
</dbReference>
<dbReference type="InterPro" id="IPR050214">
    <property type="entry name" value="Cys_Synth/Cystath_Beta-Synth"/>
</dbReference>
<keyword evidence="5" id="KW-1185">Reference proteome</keyword>
<evidence type="ECO:0000256" key="1">
    <source>
        <dbReference type="SAM" id="Phobius"/>
    </source>
</evidence>
<feature type="non-terminal residue" evidence="3">
    <location>
        <position position="1"/>
    </location>
</feature>
<accession>A0A7S4A703</accession>
<dbReference type="Pfam" id="PF00291">
    <property type="entry name" value="PALP"/>
    <property type="match status" value="1"/>
</dbReference>
<reference evidence="3" key="1">
    <citation type="submission" date="2021-01" db="EMBL/GenBank/DDBJ databases">
        <authorList>
            <person name="Corre E."/>
            <person name="Pelletier E."/>
            <person name="Niang G."/>
            <person name="Scheremetjew M."/>
            <person name="Finn R."/>
            <person name="Kale V."/>
            <person name="Holt S."/>
            <person name="Cochrane G."/>
            <person name="Meng A."/>
            <person name="Brown T."/>
            <person name="Cohen L."/>
        </authorList>
    </citation>
    <scope>NUCLEOTIDE SEQUENCE</scope>
    <source>
        <strain evidence="3">CCMP1756</strain>
    </source>
</reference>
<dbReference type="InterPro" id="IPR001926">
    <property type="entry name" value="TrpB-like_PALP"/>
</dbReference>
<dbReference type="AlphaFoldDB" id="A0A7S4A703"/>
<evidence type="ECO:0000259" key="2">
    <source>
        <dbReference type="Pfam" id="PF00291"/>
    </source>
</evidence>
<protein>
    <recommendedName>
        <fullName evidence="2">Tryptophan synthase beta chain-like PALP domain-containing protein</fullName>
    </recommendedName>
</protein>
<dbReference type="Gene3D" id="3.40.50.1100">
    <property type="match status" value="2"/>
</dbReference>
<dbReference type="InterPro" id="IPR036052">
    <property type="entry name" value="TrpB-like_PALP_sf"/>
</dbReference>
<dbReference type="Proteomes" id="UP000789595">
    <property type="component" value="Unassembled WGS sequence"/>
</dbReference>
<organism evidence="3">
    <name type="scientific">Pelagomonas calceolata</name>
    <dbReference type="NCBI Taxonomy" id="35677"/>
    <lineage>
        <taxon>Eukaryota</taxon>
        <taxon>Sar</taxon>
        <taxon>Stramenopiles</taxon>
        <taxon>Ochrophyta</taxon>
        <taxon>Pelagophyceae</taxon>
        <taxon>Pelagomonadales</taxon>
        <taxon>Pelagomonadaceae</taxon>
        <taxon>Pelagomonas</taxon>
    </lineage>
</organism>
<reference evidence="4" key="2">
    <citation type="submission" date="2021-11" db="EMBL/GenBank/DDBJ databases">
        <authorList>
            <consortium name="Genoscope - CEA"/>
            <person name="William W."/>
        </authorList>
    </citation>
    <scope>NUCLEOTIDE SEQUENCE</scope>
</reference>
<feature type="non-terminal residue" evidence="3">
    <location>
        <position position="431"/>
    </location>
</feature>
<evidence type="ECO:0000313" key="4">
    <source>
        <dbReference type="EMBL" id="CAH0378028.1"/>
    </source>
</evidence>
<keyword evidence="1" id="KW-0812">Transmembrane</keyword>
<dbReference type="CDD" id="cd01561">
    <property type="entry name" value="CBS_like"/>
    <property type="match status" value="1"/>
</dbReference>
<feature type="domain" description="Tryptophan synthase beta chain-like PALP" evidence="2">
    <location>
        <begin position="78"/>
        <end position="386"/>
    </location>
</feature>
<dbReference type="PANTHER" id="PTHR10314">
    <property type="entry name" value="CYSTATHIONINE BETA-SYNTHASE"/>
    <property type="match status" value="1"/>
</dbReference>
<keyword evidence="1" id="KW-0472">Membrane</keyword>
<dbReference type="EMBL" id="HBIW01024521">
    <property type="protein sequence ID" value="CAE0705692.1"/>
    <property type="molecule type" value="Transcribed_RNA"/>
</dbReference>
<sequence>ARVPAFDKARQGLDEEFVRCNTVISARRAAAQQDSYRPMRTTMTAALAAITAAVAIALRRRRRRKEEQDDWTACGGAQLVGSTPLIKLQSLSKLCGCDVYAKCEHLNPNGTGKDRLALAMILNAEADGSLPKGGGGYVVEGSSGSTTLALAPLVAAAGHKLVAVIPDDCAAEKRDAIRACPGVDVHVVQSAAISSPTHYVNVARKLAKDLNEKGKTAIFADQFDNLCNWRTHLHTAHEIRNQVGRVDAFVMGAGTGGTLAGCSKVFDEARIYLADPQGSALHSKVRHGVCYNVKQAERSVRRHRYDTIADGIGLDRVTANFREARVDDAIRVADQDALVMAHYLLRFEGLFLGSSSALNCVAALRAGAELRRSSSDRLTVVTVLCDGGARYLSRFWNREFVEKRGLSWPPEDSGALAGLVERLVKREEVVL</sequence>
<feature type="transmembrane region" description="Helical" evidence="1">
    <location>
        <begin position="41"/>
        <end position="58"/>
    </location>
</feature>
<evidence type="ECO:0000313" key="5">
    <source>
        <dbReference type="Proteomes" id="UP000789595"/>
    </source>
</evidence>
<name>A0A7S4A703_9STRA</name>
<gene>
    <name evidence="3" type="ORF">PCAL00307_LOCUS21141</name>
    <name evidence="4" type="ORF">PECAL_5P25450</name>
</gene>
<proteinExistence type="predicted"/>
<dbReference type="SUPFAM" id="SSF53686">
    <property type="entry name" value="Tryptophan synthase beta subunit-like PLP-dependent enzymes"/>
    <property type="match status" value="1"/>
</dbReference>
<keyword evidence="1" id="KW-1133">Transmembrane helix</keyword>